<feature type="compositionally biased region" description="Basic and acidic residues" evidence="1">
    <location>
        <begin position="190"/>
        <end position="207"/>
    </location>
</feature>
<dbReference type="VEuPathDB" id="VectorBase:GPAI001272"/>
<feature type="region of interest" description="Disordered" evidence="1">
    <location>
        <begin position="289"/>
        <end position="308"/>
    </location>
</feature>
<feature type="region of interest" description="Disordered" evidence="1">
    <location>
        <begin position="173"/>
        <end position="229"/>
    </location>
</feature>
<protein>
    <submittedName>
        <fullName evidence="2">Uncharacterized protein</fullName>
    </submittedName>
</protein>
<name>A0A1A9Z206_GLOPL</name>
<dbReference type="EnsemblMetazoa" id="GPAI001272-RA">
    <property type="protein sequence ID" value="GPAI001272-PA"/>
    <property type="gene ID" value="GPAI001272"/>
</dbReference>
<organism evidence="2 3">
    <name type="scientific">Glossina pallidipes</name>
    <name type="common">Tsetse fly</name>
    <dbReference type="NCBI Taxonomy" id="7398"/>
    <lineage>
        <taxon>Eukaryota</taxon>
        <taxon>Metazoa</taxon>
        <taxon>Ecdysozoa</taxon>
        <taxon>Arthropoda</taxon>
        <taxon>Hexapoda</taxon>
        <taxon>Insecta</taxon>
        <taxon>Pterygota</taxon>
        <taxon>Neoptera</taxon>
        <taxon>Endopterygota</taxon>
        <taxon>Diptera</taxon>
        <taxon>Brachycera</taxon>
        <taxon>Muscomorpha</taxon>
        <taxon>Hippoboscoidea</taxon>
        <taxon>Glossinidae</taxon>
        <taxon>Glossina</taxon>
    </lineage>
</organism>
<evidence type="ECO:0000313" key="3">
    <source>
        <dbReference type="Proteomes" id="UP000092445"/>
    </source>
</evidence>
<feature type="region of interest" description="Disordered" evidence="1">
    <location>
        <begin position="29"/>
        <end position="83"/>
    </location>
</feature>
<evidence type="ECO:0000256" key="1">
    <source>
        <dbReference type="SAM" id="MobiDB-lite"/>
    </source>
</evidence>
<accession>A0A1A9Z206</accession>
<sequence>MEIKHRSVRLQELNVKKLQVELGREVLLSKVEKPKPSKGERKNLKEKPTESSPTKQHDSPQPKRARQATIETTKTPQKFSKENRKRTLKLNAVVGTNSSNTRARKLQPKRTKSVSFHCNANLKILDKAGTNNHSTPLVMPARLKKVENGKVIDDIELDPTLFVDPNNLCTTTPFMTPGRKKREHKTLSPLKDDGTPSPRKEQLKLANEKLPPSGLRRINLDEEDDDEDDDCEYIVPTEVPQRRSSYAGLNTSLDDGNSAIIEKANNETPVNSPIAANIDSTTKTIETQPEMHNTGETTDSFESAQDQTEKLDVDLESSNLNTLSSRKSSPIELFNDALSSTQDLLPDKQNNTEESKNDNTDLIANKKSVIEDGFGDIPMKLFVEDSRSDDNPTNAIVDSIINETLNEMKRNINDLAEESFKATTT</sequence>
<feature type="compositionally biased region" description="Polar residues" evidence="1">
    <location>
        <begin position="289"/>
        <end position="306"/>
    </location>
</feature>
<evidence type="ECO:0000313" key="2">
    <source>
        <dbReference type="EnsemblMetazoa" id="GPAI001272-PA"/>
    </source>
</evidence>
<dbReference type="Proteomes" id="UP000092445">
    <property type="component" value="Unassembled WGS sequence"/>
</dbReference>
<dbReference type="AlphaFoldDB" id="A0A1A9Z206"/>
<feature type="compositionally biased region" description="Basic and acidic residues" evidence="1">
    <location>
        <begin position="30"/>
        <end position="61"/>
    </location>
</feature>
<dbReference type="STRING" id="7398.A0A1A9Z206"/>
<keyword evidence="3" id="KW-1185">Reference proteome</keyword>
<proteinExistence type="predicted"/>
<feature type="compositionally biased region" description="Polar residues" evidence="1">
    <location>
        <begin position="69"/>
        <end position="78"/>
    </location>
</feature>
<reference evidence="3" key="1">
    <citation type="submission" date="2014-03" db="EMBL/GenBank/DDBJ databases">
        <authorList>
            <person name="Aksoy S."/>
            <person name="Warren W."/>
            <person name="Wilson R.K."/>
        </authorList>
    </citation>
    <scope>NUCLEOTIDE SEQUENCE [LARGE SCALE GENOMIC DNA]</scope>
    <source>
        <strain evidence="3">IAEA</strain>
    </source>
</reference>
<reference evidence="2" key="2">
    <citation type="submission" date="2020-05" db="UniProtKB">
        <authorList>
            <consortium name="EnsemblMetazoa"/>
        </authorList>
    </citation>
    <scope>IDENTIFICATION</scope>
    <source>
        <strain evidence="2">IAEA</strain>
    </source>
</reference>